<dbReference type="EMBL" id="NFII01000011">
    <property type="protein sequence ID" value="OUO00529.1"/>
    <property type="molecule type" value="Genomic_DNA"/>
</dbReference>
<keyword evidence="2" id="KW-0808">Transferase</keyword>
<dbReference type="AlphaFoldDB" id="A0A1Y3YVL8"/>
<evidence type="ECO:0000313" key="5">
    <source>
        <dbReference type="Proteomes" id="UP000195386"/>
    </source>
</evidence>
<dbReference type="GO" id="GO:0003677">
    <property type="term" value="F:DNA binding"/>
    <property type="evidence" value="ECO:0007669"/>
    <property type="project" value="InterPro"/>
</dbReference>
<name>A0A1Y3YVL8_9BACE</name>
<dbReference type="GO" id="GO:0032259">
    <property type="term" value="P:methylation"/>
    <property type="evidence" value="ECO:0007669"/>
    <property type="project" value="UniProtKB-KW"/>
</dbReference>
<dbReference type="InterPro" id="IPR029063">
    <property type="entry name" value="SAM-dependent_MTases_sf"/>
</dbReference>
<dbReference type="Proteomes" id="UP000195386">
    <property type="component" value="Unassembled WGS sequence"/>
</dbReference>
<dbReference type="Gene3D" id="3.40.50.150">
    <property type="entry name" value="Vaccinia Virus protein VP39"/>
    <property type="match status" value="1"/>
</dbReference>
<keyword evidence="1" id="KW-0489">Methyltransferase</keyword>
<comment type="caution">
    <text evidence="4">The sequence shown here is derived from an EMBL/GenBank/DDBJ whole genome shotgun (WGS) entry which is preliminary data.</text>
</comment>
<dbReference type="SUPFAM" id="SSF53335">
    <property type="entry name" value="S-adenosyl-L-methionine-dependent methyltransferases"/>
    <property type="match status" value="1"/>
</dbReference>
<accession>A0A1Y3YVL8</accession>
<dbReference type="InterPro" id="IPR002941">
    <property type="entry name" value="DNA_methylase_N4/N6"/>
</dbReference>
<evidence type="ECO:0000259" key="3">
    <source>
        <dbReference type="Pfam" id="PF01555"/>
    </source>
</evidence>
<evidence type="ECO:0000256" key="1">
    <source>
        <dbReference type="ARBA" id="ARBA00022603"/>
    </source>
</evidence>
<reference evidence="5" key="1">
    <citation type="submission" date="2017-04" db="EMBL/GenBank/DDBJ databases">
        <title>Function of individual gut microbiota members based on whole genome sequencing of pure cultures obtained from chicken caecum.</title>
        <authorList>
            <person name="Medvecky M."/>
            <person name="Cejkova D."/>
            <person name="Polansky O."/>
            <person name="Karasova D."/>
            <person name="Kubasova T."/>
            <person name="Cizek A."/>
            <person name="Rychlik I."/>
        </authorList>
    </citation>
    <scope>NUCLEOTIDE SEQUENCE [LARGE SCALE GENOMIC DNA]</scope>
    <source>
        <strain evidence="5">An43</strain>
    </source>
</reference>
<evidence type="ECO:0000313" key="4">
    <source>
        <dbReference type="EMBL" id="OUO00529.1"/>
    </source>
</evidence>
<dbReference type="Pfam" id="PF01555">
    <property type="entry name" value="N6_N4_Mtase"/>
    <property type="match status" value="1"/>
</dbReference>
<proteinExistence type="predicted"/>
<sequence length="215" mass="24751">MGADNPSVKPNIVKQRNGSILSVKQSVYPKSYWDSRVPPPEYFDEVKRVSKNQIIWGVNYFNYDFTGGRIVWDKLNGKSDQYDCEIAYCSINNRTDLVYCMWRGMIQGSYCGKDLSKAIIQQGNKNLNEKRIHPCQKPIILYAWLLNQYSQSGYKIGSPHMGSQSDRIAAYKLGFDFWGCDKDKHYFEAGNIRFRQECFGETKTSKGTLVQASLF</sequence>
<evidence type="ECO:0000256" key="2">
    <source>
        <dbReference type="ARBA" id="ARBA00022679"/>
    </source>
</evidence>
<gene>
    <name evidence="4" type="ORF">B5F97_12015</name>
</gene>
<protein>
    <recommendedName>
        <fullName evidence="3">DNA methylase N-4/N-6 domain-containing protein</fullName>
    </recommendedName>
</protein>
<organism evidence="4 5">
    <name type="scientific">Bacteroides clarus</name>
    <dbReference type="NCBI Taxonomy" id="626929"/>
    <lineage>
        <taxon>Bacteria</taxon>
        <taxon>Pseudomonadati</taxon>
        <taxon>Bacteroidota</taxon>
        <taxon>Bacteroidia</taxon>
        <taxon>Bacteroidales</taxon>
        <taxon>Bacteroidaceae</taxon>
        <taxon>Bacteroides</taxon>
    </lineage>
</organism>
<feature type="domain" description="DNA methylase N-4/N-6" evidence="3">
    <location>
        <begin position="33"/>
        <end position="189"/>
    </location>
</feature>
<dbReference type="GO" id="GO:0008170">
    <property type="term" value="F:N-methyltransferase activity"/>
    <property type="evidence" value="ECO:0007669"/>
    <property type="project" value="InterPro"/>
</dbReference>